<dbReference type="GO" id="GO:0005737">
    <property type="term" value="C:cytoplasm"/>
    <property type="evidence" value="ECO:0007669"/>
    <property type="project" value="UniProtKB-SubCell"/>
</dbReference>
<dbReference type="Gene3D" id="1.25.40.10">
    <property type="entry name" value="Tetratricopeptide repeat domain"/>
    <property type="match status" value="1"/>
</dbReference>
<dbReference type="InterPro" id="IPR010982">
    <property type="entry name" value="Lambda_DNA-bd_dom_sf"/>
</dbReference>
<dbReference type="Gene3D" id="1.10.260.40">
    <property type="entry name" value="lambda repressor-like DNA-binding domains"/>
    <property type="match status" value="1"/>
</dbReference>
<sequence length="424" mass="51044">MQQTLEKIGKQVFYKRLQQKMTQEELCQGICSVSYLSKIENGKIEASEEILQLLCTKLEIAVSDLRDVEEEVKEKLDEWLNALVHLDKQQVERIYIELQGEMQQVFDFEIINYYKLLYTRYLMMKRDLPALEEELDRLKKVYKKYSPFQKMLYTYSKALLLSLQYKHKESLEYLIEAEKMAKEQGYYETGIYYNLSLAYSHLNIPHLAMHFAHIAMEGFRNEYKFRYVINCQTIIALSYVEKAQYEEALKIYESILREVDSFAEKDMIKAMTLNNMGELYHYKNEHDKSKNYFLQSFELQKTINMNYIETIYGLAKQCIHLKQYEEAQEWIEKGIDCSRSDEKYSKMIYSFFIFKYKNFEQPQELRRFLENEAIPFFKNVGNMKELKNAYLELAMYFENACKYEESNKYYKEAIKVLEKKEELN</sequence>
<name>A0A090YX23_9BACI</name>
<keyword evidence="3" id="KW-0677">Repeat</keyword>
<dbReference type="InterPro" id="IPR011990">
    <property type="entry name" value="TPR-like_helical_dom_sf"/>
</dbReference>
<protein>
    <submittedName>
        <fullName evidence="9">Helix-turn-helix domain-containing protein</fullName>
    </submittedName>
    <submittedName>
        <fullName evidence="8">Helix-turn-helix family protein</fullName>
    </submittedName>
</protein>
<dbReference type="SUPFAM" id="SSF48452">
    <property type="entry name" value="TPR-like"/>
    <property type="match status" value="1"/>
</dbReference>
<organism evidence="8 10">
    <name type="scientific">Bacillus clarus</name>
    <dbReference type="NCBI Taxonomy" id="2338372"/>
    <lineage>
        <taxon>Bacteria</taxon>
        <taxon>Bacillati</taxon>
        <taxon>Bacillota</taxon>
        <taxon>Bacilli</taxon>
        <taxon>Bacillales</taxon>
        <taxon>Bacillaceae</taxon>
        <taxon>Bacillus</taxon>
        <taxon>Bacillus cereus group</taxon>
    </lineage>
</organism>
<dbReference type="InterPro" id="IPR019734">
    <property type="entry name" value="TPR_rpt"/>
</dbReference>
<comment type="similarity">
    <text evidence="5">Belongs to the Rap family.</text>
</comment>
<evidence type="ECO:0000256" key="6">
    <source>
        <dbReference type="SAM" id="Coils"/>
    </source>
</evidence>
<dbReference type="PANTHER" id="PTHR46630:SF1">
    <property type="entry name" value="TETRATRICOPEPTIDE REPEAT PROTEIN 29"/>
    <property type="match status" value="1"/>
</dbReference>
<dbReference type="SUPFAM" id="SSF47413">
    <property type="entry name" value="lambda repressor-like DNA-binding domains"/>
    <property type="match status" value="1"/>
</dbReference>
<keyword evidence="11" id="KW-1185">Reference proteome</keyword>
<dbReference type="AlphaFoldDB" id="A0A090YX23"/>
<evidence type="ECO:0000313" key="9">
    <source>
        <dbReference type="EMBL" id="RFT66552.1"/>
    </source>
</evidence>
<dbReference type="EMBL" id="QVOD01000013">
    <property type="protein sequence ID" value="RFT66552.1"/>
    <property type="molecule type" value="Genomic_DNA"/>
</dbReference>
<evidence type="ECO:0000256" key="2">
    <source>
        <dbReference type="ARBA" id="ARBA00022490"/>
    </source>
</evidence>
<evidence type="ECO:0000256" key="5">
    <source>
        <dbReference type="ARBA" id="ARBA00038253"/>
    </source>
</evidence>
<dbReference type="EMBL" id="JMQC01000008">
    <property type="protein sequence ID" value="KFN02598.1"/>
    <property type="molecule type" value="Genomic_DNA"/>
</dbReference>
<dbReference type="Pfam" id="PF13424">
    <property type="entry name" value="TPR_12"/>
    <property type="match status" value="1"/>
</dbReference>
<dbReference type="PANTHER" id="PTHR46630">
    <property type="entry name" value="TETRATRICOPEPTIDE REPEAT PROTEIN 29"/>
    <property type="match status" value="1"/>
</dbReference>
<dbReference type="CDD" id="cd00093">
    <property type="entry name" value="HTH_XRE"/>
    <property type="match status" value="1"/>
</dbReference>
<keyword evidence="2" id="KW-0963">Cytoplasm</keyword>
<reference evidence="8 10" key="1">
    <citation type="submission" date="2014-04" db="EMBL/GenBank/DDBJ databases">
        <authorList>
            <person name="Bishop-Lilly K.A."/>
            <person name="Broomall S.M."/>
            <person name="Chain P.S."/>
            <person name="Chertkov O."/>
            <person name="Coyne S.R."/>
            <person name="Daligault H.E."/>
            <person name="Davenport K.W."/>
            <person name="Erkkila T."/>
            <person name="Frey K.G."/>
            <person name="Gibbons H.S."/>
            <person name="Gu W."/>
            <person name="Jaissle J."/>
            <person name="Johnson S.L."/>
            <person name="Koroleva G.I."/>
            <person name="Ladner J.T."/>
            <person name="Lo C.-C."/>
            <person name="Minogue T.D."/>
            <person name="Munk C."/>
            <person name="Palacios G.F."/>
            <person name="Redden C.L."/>
            <person name="Rosenzweig C.N."/>
            <person name="Scholz M.B."/>
            <person name="Teshima H."/>
            <person name="Xu Y."/>
        </authorList>
    </citation>
    <scope>NUCLEOTIDE SEQUENCE [LARGE SCALE GENOMIC DNA]</scope>
    <source>
        <strain evidence="8 10">BHP</strain>
    </source>
</reference>
<dbReference type="SMART" id="SM00028">
    <property type="entry name" value="TPR"/>
    <property type="match status" value="5"/>
</dbReference>
<evidence type="ECO:0000256" key="3">
    <source>
        <dbReference type="ARBA" id="ARBA00022737"/>
    </source>
</evidence>
<evidence type="ECO:0000256" key="1">
    <source>
        <dbReference type="ARBA" id="ARBA00004496"/>
    </source>
</evidence>
<keyword evidence="6" id="KW-0175">Coiled coil</keyword>
<dbReference type="Proteomes" id="UP000264294">
    <property type="component" value="Unassembled WGS sequence"/>
</dbReference>
<comment type="subcellular location">
    <subcellularLocation>
        <location evidence="1">Cytoplasm</location>
    </subcellularLocation>
</comment>
<keyword evidence="4" id="KW-0802">TPR repeat</keyword>
<feature type="domain" description="HTH cro/C1-type" evidence="7">
    <location>
        <begin position="16"/>
        <end position="65"/>
    </location>
</feature>
<gene>
    <name evidence="9" type="ORF">D0U04_12785</name>
    <name evidence="8" type="ORF">DJ93_3102</name>
</gene>
<dbReference type="RefSeq" id="WP_042981849.1">
    <property type="nucleotide sequence ID" value="NZ_JMQC01000008.1"/>
</dbReference>
<accession>A0A090YX23</accession>
<evidence type="ECO:0000259" key="7">
    <source>
        <dbReference type="PROSITE" id="PS50943"/>
    </source>
</evidence>
<dbReference type="SMART" id="SM00530">
    <property type="entry name" value="HTH_XRE"/>
    <property type="match status" value="1"/>
</dbReference>
<evidence type="ECO:0000313" key="10">
    <source>
        <dbReference type="Proteomes" id="UP000029389"/>
    </source>
</evidence>
<evidence type="ECO:0000313" key="8">
    <source>
        <dbReference type="EMBL" id="KFN02598.1"/>
    </source>
</evidence>
<dbReference type="Proteomes" id="UP000029389">
    <property type="component" value="Unassembled WGS sequence"/>
</dbReference>
<dbReference type="PATRIC" id="fig|1405.8.peg.3210"/>
<dbReference type="Gene3D" id="1.25.40.1000">
    <property type="match status" value="1"/>
</dbReference>
<comment type="caution">
    <text evidence="8">The sequence shown here is derived from an EMBL/GenBank/DDBJ whole genome shotgun (WGS) entry which is preliminary data.</text>
</comment>
<dbReference type="GO" id="GO:0003677">
    <property type="term" value="F:DNA binding"/>
    <property type="evidence" value="ECO:0007669"/>
    <property type="project" value="InterPro"/>
</dbReference>
<dbReference type="InterPro" id="IPR001387">
    <property type="entry name" value="Cro/C1-type_HTH"/>
</dbReference>
<evidence type="ECO:0000256" key="4">
    <source>
        <dbReference type="ARBA" id="ARBA00022803"/>
    </source>
</evidence>
<reference evidence="9 11" key="2">
    <citation type="submission" date="2018-08" db="EMBL/GenBank/DDBJ databases">
        <title>Bacillus clarus sp. nov. strain PS00077A.</title>
        <authorList>
            <person name="Mendez Acevedo M."/>
            <person name="Carroll L."/>
            <person name="Mukherjee M."/>
            <person name="Wiedmann M."/>
            <person name="Kovac J."/>
        </authorList>
    </citation>
    <scope>NUCLEOTIDE SEQUENCE [LARGE SCALE GENOMIC DNA]</scope>
    <source>
        <strain evidence="9 11">PS00077A</strain>
    </source>
</reference>
<dbReference type="InterPro" id="IPR051476">
    <property type="entry name" value="Bac_ResReg_Asp_Phosphatase"/>
</dbReference>
<feature type="coiled-coil region" evidence="6">
    <location>
        <begin position="58"/>
        <end position="89"/>
    </location>
</feature>
<dbReference type="PROSITE" id="PS50943">
    <property type="entry name" value="HTH_CROC1"/>
    <property type="match status" value="1"/>
</dbReference>
<proteinExistence type="inferred from homology"/>
<dbReference type="Pfam" id="PF01381">
    <property type="entry name" value="HTH_3"/>
    <property type="match status" value="1"/>
</dbReference>
<evidence type="ECO:0000313" key="11">
    <source>
        <dbReference type="Proteomes" id="UP000264294"/>
    </source>
</evidence>